<comment type="cofactor">
    <cofactor evidence="12">
        <name>Mg(2+)</name>
        <dbReference type="ChEBI" id="CHEBI:18420"/>
    </cofactor>
    <text evidence="12">Requires a divalent cation, most likely magnesium in vivo, as an electrophilic catalyst to aid phosphoryl group transfer. It is the chelate of the metal and the nucleotide that is the actual substrate.</text>
</comment>
<evidence type="ECO:0000256" key="3">
    <source>
        <dbReference type="ARBA" id="ARBA00016943"/>
    </source>
</evidence>
<feature type="binding site" evidence="12">
    <location>
        <position position="314"/>
    </location>
    <ligand>
        <name>K(+)</name>
        <dbReference type="ChEBI" id="CHEBI:29103"/>
    </ligand>
</feature>
<comment type="activity regulation">
    <text evidence="12">Activated by a monovalent cation that binds near, but not in, the active site. The most likely occupant of the site in vivo is potassium. Ion binding induces a conformational change that may alter substrate affinity.</text>
</comment>
<evidence type="ECO:0000256" key="5">
    <source>
        <dbReference type="ARBA" id="ARBA00022723"/>
    </source>
</evidence>
<dbReference type="EMBL" id="JAGIOC010000001">
    <property type="protein sequence ID" value="MBP2410181.1"/>
    <property type="molecule type" value="Genomic_DNA"/>
</dbReference>
<evidence type="ECO:0000313" key="15">
    <source>
        <dbReference type="EMBL" id="MBP2410181.1"/>
    </source>
</evidence>
<keyword evidence="10 12" id="KW-0630">Potassium</keyword>
<organism evidence="15 16">
    <name type="scientific">Brachybacterium fresconis</name>
    <dbReference type="NCBI Taxonomy" id="173363"/>
    <lineage>
        <taxon>Bacteria</taxon>
        <taxon>Bacillati</taxon>
        <taxon>Actinomycetota</taxon>
        <taxon>Actinomycetes</taxon>
        <taxon>Micrococcales</taxon>
        <taxon>Dermabacteraceae</taxon>
        <taxon>Brachybacterium</taxon>
    </lineage>
</organism>
<dbReference type="PROSITE" id="PS00584">
    <property type="entry name" value="PFKB_KINASES_2"/>
    <property type="match status" value="1"/>
</dbReference>
<feature type="domain" description="Carbohydrate kinase PfkB" evidence="14">
    <location>
        <begin position="25"/>
        <end position="317"/>
    </location>
</feature>
<evidence type="ECO:0000256" key="4">
    <source>
        <dbReference type="ARBA" id="ARBA00022679"/>
    </source>
</evidence>
<proteinExistence type="inferred from homology"/>
<evidence type="ECO:0000256" key="12">
    <source>
        <dbReference type="HAMAP-Rule" id="MF_01987"/>
    </source>
</evidence>
<feature type="binding site" evidence="12">
    <location>
        <position position="161"/>
    </location>
    <ligand>
        <name>substrate</name>
    </ligand>
</feature>
<reference evidence="15 16" key="1">
    <citation type="submission" date="2021-03" db="EMBL/GenBank/DDBJ databases">
        <title>Sequencing the genomes of 1000 actinobacteria strains.</title>
        <authorList>
            <person name="Klenk H.-P."/>
        </authorList>
    </citation>
    <scope>NUCLEOTIDE SEQUENCE [LARGE SCALE GENOMIC DNA]</scope>
    <source>
        <strain evidence="15 16">DSM 14564</strain>
    </source>
</reference>
<gene>
    <name evidence="12" type="primary">rbsK</name>
    <name evidence="15" type="ORF">JOF44_003084</name>
</gene>
<dbReference type="Proteomes" id="UP000698222">
    <property type="component" value="Unassembled WGS sequence"/>
</dbReference>
<keyword evidence="9 12" id="KW-0460">Magnesium</keyword>
<evidence type="ECO:0000256" key="11">
    <source>
        <dbReference type="ARBA" id="ARBA00023277"/>
    </source>
</evidence>
<keyword evidence="11 12" id="KW-0119">Carbohydrate metabolism</keyword>
<keyword evidence="8 12" id="KW-0067">ATP-binding</keyword>
<feature type="region of interest" description="Disordered" evidence="13">
    <location>
        <begin position="1"/>
        <end position="21"/>
    </location>
</feature>
<feature type="binding site" evidence="12">
    <location>
        <position position="271"/>
    </location>
    <ligand>
        <name>K(+)</name>
        <dbReference type="ChEBI" id="CHEBI:29103"/>
    </ligand>
</feature>
<keyword evidence="12" id="KW-0963">Cytoplasm</keyword>
<evidence type="ECO:0000256" key="6">
    <source>
        <dbReference type="ARBA" id="ARBA00022741"/>
    </source>
</evidence>
<comment type="catalytic activity">
    <reaction evidence="12">
        <text>D-ribose + ATP = D-ribose 5-phosphate + ADP + H(+)</text>
        <dbReference type="Rhea" id="RHEA:13697"/>
        <dbReference type="ChEBI" id="CHEBI:15378"/>
        <dbReference type="ChEBI" id="CHEBI:30616"/>
        <dbReference type="ChEBI" id="CHEBI:47013"/>
        <dbReference type="ChEBI" id="CHEBI:78346"/>
        <dbReference type="ChEBI" id="CHEBI:456216"/>
        <dbReference type="EC" id="2.7.1.15"/>
    </reaction>
</comment>
<dbReference type="InterPro" id="IPR029056">
    <property type="entry name" value="Ribokinase-like"/>
</dbReference>
<dbReference type="InterPro" id="IPR011877">
    <property type="entry name" value="Ribokinase"/>
</dbReference>
<comment type="similarity">
    <text evidence="1">Belongs to the carbohydrate kinase pfkB family.</text>
</comment>
<dbReference type="InterPro" id="IPR002139">
    <property type="entry name" value="Ribo/fructo_kinase"/>
</dbReference>
<evidence type="ECO:0000256" key="10">
    <source>
        <dbReference type="ARBA" id="ARBA00022958"/>
    </source>
</evidence>
<dbReference type="HAMAP" id="MF_01987">
    <property type="entry name" value="Ribokinase"/>
    <property type="match status" value="1"/>
</dbReference>
<dbReference type="EC" id="2.7.1.15" evidence="2 12"/>
<protein>
    <recommendedName>
        <fullName evidence="3 12">Ribokinase</fullName>
        <shortName evidence="12">RK</shortName>
        <ecNumber evidence="2 12">2.7.1.15</ecNumber>
    </recommendedName>
</protein>
<feature type="binding site" evidence="12">
    <location>
        <begin position="274"/>
        <end position="275"/>
    </location>
    <ligand>
        <name>ATP</name>
        <dbReference type="ChEBI" id="CHEBI:30616"/>
    </ligand>
</feature>
<feature type="compositionally biased region" description="Gly residues" evidence="13">
    <location>
        <begin position="9"/>
        <end position="21"/>
    </location>
</feature>
<comment type="similarity">
    <text evidence="12">Belongs to the carbohydrate kinase PfkB family. Ribokinase subfamily.</text>
</comment>
<feature type="binding site" evidence="12">
    <location>
        <position position="308"/>
    </location>
    <ligand>
        <name>K(+)</name>
        <dbReference type="ChEBI" id="CHEBI:29103"/>
    </ligand>
</feature>
<feature type="binding site" evidence="12">
    <location>
        <position position="269"/>
    </location>
    <ligand>
        <name>K(+)</name>
        <dbReference type="ChEBI" id="CHEBI:29103"/>
    </ligand>
</feature>
<feature type="binding site" evidence="12">
    <location>
        <position position="310"/>
    </location>
    <ligand>
        <name>K(+)</name>
        <dbReference type="ChEBI" id="CHEBI:29103"/>
    </ligand>
</feature>
<evidence type="ECO:0000256" key="8">
    <source>
        <dbReference type="ARBA" id="ARBA00022840"/>
    </source>
</evidence>
<dbReference type="InterPro" id="IPR011611">
    <property type="entry name" value="PfkB_dom"/>
</dbReference>
<dbReference type="RefSeq" id="WP_209893405.1">
    <property type="nucleotide sequence ID" value="NZ_BAAAJV010000041.1"/>
</dbReference>
<comment type="subcellular location">
    <subcellularLocation>
        <location evidence="12">Cytoplasm</location>
    </subcellularLocation>
</comment>
<feature type="binding site" evidence="12">
    <location>
        <position position="305"/>
    </location>
    <ligand>
        <name>K(+)</name>
        <dbReference type="ChEBI" id="CHEBI:29103"/>
    </ligand>
</feature>
<comment type="caution">
    <text evidence="15">The sequence shown here is derived from an EMBL/GenBank/DDBJ whole genome shotgun (WGS) entry which is preliminary data.</text>
</comment>
<dbReference type="PANTHER" id="PTHR10584:SF166">
    <property type="entry name" value="RIBOKINASE"/>
    <property type="match status" value="1"/>
</dbReference>
<comment type="caution">
    <text evidence="12">Lacks conserved residue(s) required for the propagation of feature annotation.</text>
</comment>
<evidence type="ECO:0000256" key="7">
    <source>
        <dbReference type="ARBA" id="ARBA00022777"/>
    </source>
</evidence>
<keyword evidence="5 12" id="KW-0479">Metal-binding</keyword>
<evidence type="ECO:0000313" key="16">
    <source>
        <dbReference type="Proteomes" id="UP000698222"/>
    </source>
</evidence>
<evidence type="ECO:0000259" key="14">
    <source>
        <dbReference type="Pfam" id="PF00294"/>
    </source>
</evidence>
<evidence type="ECO:0000256" key="9">
    <source>
        <dbReference type="ARBA" id="ARBA00022842"/>
    </source>
</evidence>
<feature type="active site" description="Proton acceptor" evidence="12">
    <location>
        <position position="275"/>
    </location>
</feature>
<feature type="binding site" evidence="12">
    <location>
        <begin position="243"/>
        <end position="248"/>
    </location>
    <ligand>
        <name>ATP</name>
        <dbReference type="ChEBI" id="CHEBI:30616"/>
    </ligand>
</feature>
<feature type="binding site" evidence="12">
    <location>
        <begin position="32"/>
        <end position="34"/>
    </location>
    <ligand>
        <name>substrate</name>
    </ligand>
</feature>
<evidence type="ECO:0000256" key="13">
    <source>
        <dbReference type="SAM" id="MobiDB-lite"/>
    </source>
</evidence>
<feature type="region of interest" description="Disordered" evidence="13">
    <location>
        <begin position="308"/>
        <end position="328"/>
    </location>
</feature>
<keyword evidence="6 12" id="KW-0547">Nucleotide-binding</keyword>
<dbReference type="Gene3D" id="3.40.1190.20">
    <property type="match status" value="1"/>
</dbReference>
<name>A0ABS4YN12_9MICO</name>
<feature type="region of interest" description="Disordered" evidence="13">
    <location>
        <begin position="40"/>
        <end position="65"/>
    </location>
</feature>
<dbReference type="PRINTS" id="PR00990">
    <property type="entry name" value="RIBOKINASE"/>
</dbReference>
<dbReference type="Pfam" id="PF00294">
    <property type="entry name" value="PfkB"/>
    <property type="match status" value="1"/>
</dbReference>
<evidence type="ECO:0000256" key="1">
    <source>
        <dbReference type="ARBA" id="ARBA00005380"/>
    </source>
</evidence>
<feature type="binding site" evidence="12">
    <location>
        <begin position="60"/>
        <end position="64"/>
    </location>
    <ligand>
        <name>substrate</name>
    </ligand>
</feature>
<keyword evidence="7 12" id="KW-0418">Kinase</keyword>
<keyword evidence="4 12" id="KW-0808">Transferase</keyword>
<comment type="function">
    <text evidence="12">Catalyzes the phosphorylation of ribose at O-5 in a reaction requiring ATP and magnesium. The resulting D-ribose-5-phosphate can then be used either for sythesis of nucleotides, histidine, and tryptophan, or as a component of the pentose phosphate pathway.</text>
</comment>
<comment type="subunit">
    <text evidence="12">Homodimer.</text>
</comment>
<keyword evidence="16" id="KW-1185">Reference proteome</keyword>
<dbReference type="GO" id="GO:0004747">
    <property type="term" value="F:ribokinase activity"/>
    <property type="evidence" value="ECO:0007669"/>
    <property type="project" value="UniProtKB-EC"/>
</dbReference>
<evidence type="ECO:0000256" key="2">
    <source>
        <dbReference type="ARBA" id="ARBA00012035"/>
    </source>
</evidence>
<sequence>MTTQNSTGSGSGGGSGSGSGSGSGILVVGSVNVDLVLSVPRHPEPGETLLGTGSRRSPGGKGANQACAASLLGGDVRFAGRTGTGADADLALELLRRAGADLSATTEVPDVETGLAVVTVDEPGENSIVILAGANGTWSPEHVDALREEVAASGIVVSQGEVPAPAIDQLARLCAEAGTRFLLNLAPVIDVRERTLTTADPLVVNESEGRLVLEAMTGTAAPVDDAMTVHALRSAGIPSVVMTRGAHGAIASHETATTEITSPTVTAVDSTGAGDAFVGALAVKLAQGHGLDEACRHAARVGAFAVTRPGAQPSYPDDQDDLPTQARG</sequence>
<dbReference type="InterPro" id="IPR002173">
    <property type="entry name" value="Carboh/pur_kinase_PfkB_CS"/>
</dbReference>
<dbReference type="CDD" id="cd01174">
    <property type="entry name" value="ribokinase"/>
    <property type="match status" value="1"/>
</dbReference>
<accession>A0ABS4YN12</accession>
<dbReference type="PANTHER" id="PTHR10584">
    <property type="entry name" value="SUGAR KINASE"/>
    <property type="match status" value="1"/>
</dbReference>
<dbReference type="SUPFAM" id="SSF53613">
    <property type="entry name" value="Ribokinase-like"/>
    <property type="match status" value="1"/>
</dbReference>
<feature type="binding site" evidence="12">
    <location>
        <position position="205"/>
    </location>
    <ligand>
        <name>ATP</name>
        <dbReference type="ChEBI" id="CHEBI:30616"/>
    </ligand>
</feature>
<feature type="binding site" evidence="12">
    <location>
        <position position="275"/>
    </location>
    <ligand>
        <name>substrate</name>
    </ligand>
</feature>
<comment type="pathway">
    <text evidence="12">Carbohydrate metabolism; D-ribose degradation; D-ribose 5-phosphate from beta-D-ribopyranose: step 2/2.</text>
</comment>